<evidence type="ECO:0000256" key="2">
    <source>
        <dbReference type="RuleBase" id="RU369042"/>
    </source>
</evidence>
<dbReference type="PANTHER" id="PTHR13451:SF0">
    <property type="entry name" value="CROSSOVER JUNCTION ENDONUCLEASE MUS81"/>
    <property type="match status" value="1"/>
</dbReference>
<keyword evidence="2" id="KW-0460">Magnesium</keyword>
<feature type="non-terminal residue" evidence="4">
    <location>
        <position position="168"/>
    </location>
</feature>
<dbReference type="GO" id="GO:0031573">
    <property type="term" value="P:mitotic intra-S DNA damage checkpoint signaling"/>
    <property type="evidence" value="ECO:0007669"/>
    <property type="project" value="TreeGrafter"/>
</dbReference>
<dbReference type="InterPro" id="IPR011335">
    <property type="entry name" value="Restrct_endonuc-II-like"/>
</dbReference>
<keyword evidence="5" id="KW-1185">Reference proteome</keyword>
<dbReference type="GO" id="GO:0006308">
    <property type="term" value="P:DNA catabolic process"/>
    <property type="evidence" value="ECO:0007669"/>
    <property type="project" value="UniProtKB-UniRule"/>
</dbReference>
<dbReference type="EMBL" id="WIXE01008929">
    <property type="protein sequence ID" value="KAK5978863.1"/>
    <property type="molecule type" value="Genomic_DNA"/>
</dbReference>
<evidence type="ECO:0000313" key="4">
    <source>
        <dbReference type="EMBL" id="KAK5978863.1"/>
    </source>
</evidence>
<keyword evidence="2" id="KW-0479">Metal-binding</keyword>
<gene>
    <name evidence="4" type="ORF">GCK32_018452</name>
</gene>
<dbReference type="SMART" id="SM00891">
    <property type="entry name" value="ERCC4"/>
    <property type="match status" value="1"/>
</dbReference>
<organism evidence="4 5">
    <name type="scientific">Trichostrongylus colubriformis</name>
    <name type="common">Black scour worm</name>
    <dbReference type="NCBI Taxonomy" id="6319"/>
    <lineage>
        <taxon>Eukaryota</taxon>
        <taxon>Metazoa</taxon>
        <taxon>Ecdysozoa</taxon>
        <taxon>Nematoda</taxon>
        <taxon>Chromadorea</taxon>
        <taxon>Rhabditida</taxon>
        <taxon>Rhabditina</taxon>
        <taxon>Rhabditomorpha</taxon>
        <taxon>Strongyloidea</taxon>
        <taxon>Trichostrongylidae</taxon>
        <taxon>Trichostrongylus</taxon>
    </lineage>
</organism>
<dbReference type="GO" id="GO:0048476">
    <property type="term" value="C:Holliday junction resolvase complex"/>
    <property type="evidence" value="ECO:0007669"/>
    <property type="project" value="UniProtKB-UniRule"/>
</dbReference>
<comment type="subcellular location">
    <subcellularLocation>
        <location evidence="2">Nucleus</location>
    </subcellularLocation>
</comment>
<dbReference type="GO" id="GO:0005634">
    <property type="term" value="C:nucleus"/>
    <property type="evidence" value="ECO:0007669"/>
    <property type="project" value="UniProtKB-SubCell"/>
</dbReference>
<protein>
    <recommendedName>
        <fullName evidence="2">Crossover junction endonuclease MUS81</fullName>
        <ecNumber evidence="2">3.1.22.-</ecNumber>
    </recommendedName>
</protein>
<proteinExistence type="inferred from homology"/>
<dbReference type="PANTHER" id="PTHR13451">
    <property type="entry name" value="CLASS II CROSSOVER JUNCTION ENDONUCLEASE MUS81"/>
    <property type="match status" value="1"/>
</dbReference>
<dbReference type="GO" id="GO:0003677">
    <property type="term" value="F:DNA binding"/>
    <property type="evidence" value="ECO:0007669"/>
    <property type="project" value="UniProtKB-UniRule"/>
</dbReference>
<accession>A0AAN8G867</accession>
<dbReference type="AlphaFoldDB" id="A0AAN8G867"/>
<dbReference type="InterPro" id="IPR047416">
    <property type="entry name" value="XPF_nuclease_Mus81"/>
</dbReference>
<comment type="similarity">
    <text evidence="2">Belongs to the XPF family.</text>
</comment>
<keyword evidence="2" id="KW-0540">Nuclease</keyword>
<name>A0AAN8G867_TRICO</name>
<dbReference type="InterPro" id="IPR033309">
    <property type="entry name" value="Mus81"/>
</dbReference>
<dbReference type="SUPFAM" id="SSF52980">
    <property type="entry name" value="Restriction endonuclease-like"/>
    <property type="match status" value="1"/>
</dbReference>
<keyword evidence="2" id="KW-0233">DNA recombination</keyword>
<dbReference type="GO" id="GO:0000712">
    <property type="term" value="P:resolution of meiotic recombination intermediates"/>
    <property type="evidence" value="ECO:0007669"/>
    <property type="project" value="TreeGrafter"/>
</dbReference>
<reference evidence="4 5" key="1">
    <citation type="submission" date="2019-10" db="EMBL/GenBank/DDBJ databases">
        <title>Assembly and Annotation for the nematode Trichostrongylus colubriformis.</title>
        <authorList>
            <person name="Martin J."/>
        </authorList>
    </citation>
    <scope>NUCLEOTIDE SEQUENCE [LARGE SCALE GENOMIC DNA]</scope>
    <source>
        <strain evidence="4">G859</strain>
        <tissue evidence="4">Whole worm</tissue>
    </source>
</reference>
<sequence>MFQVILIADLRENNAKFRGNTVVECMAKSEHRMDMRPLSVGDYLWVARKIDGTEVILDWIVERKTWSDLHQSIRSGRYEEQKQRLRRSPMKNRVYLVEGTLSPQYSACEQALATTMVIDGFMIQRTRSPHDSAQFLMRLTEYLKRMVTSRQVQVLPTVPRKQMCGNLG</sequence>
<dbReference type="CDD" id="cd20074">
    <property type="entry name" value="XPF_nuclease_Mus81"/>
    <property type="match status" value="1"/>
</dbReference>
<feature type="domain" description="ERCC4" evidence="3">
    <location>
        <begin position="5"/>
        <end position="101"/>
    </location>
</feature>
<keyword evidence="2" id="KW-0539">Nucleus</keyword>
<keyword evidence="1 2" id="KW-0378">Hydrolase</keyword>
<evidence type="ECO:0000313" key="5">
    <source>
        <dbReference type="Proteomes" id="UP001331761"/>
    </source>
</evidence>
<dbReference type="GO" id="GO:0000727">
    <property type="term" value="P:double-strand break repair via break-induced replication"/>
    <property type="evidence" value="ECO:0007669"/>
    <property type="project" value="UniProtKB-UniRule"/>
</dbReference>
<dbReference type="InterPro" id="IPR006166">
    <property type="entry name" value="ERCC4_domain"/>
</dbReference>
<dbReference type="Pfam" id="PF02732">
    <property type="entry name" value="ERCC4"/>
    <property type="match status" value="1"/>
</dbReference>
<dbReference type="GO" id="GO:0046872">
    <property type="term" value="F:metal ion binding"/>
    <property type="evidence" value="ECO:0007669"/>
    <property type="project" value="UniProtKB-UniRule"/>
</dbReference>
<dbReference type="EC" id="3.1.22.-" evidence="2"/>
<comment type="subunit">
    <text evidence="2">Interacts with EME1.</text>
</comment>
<comment type="caution">
    <text evidence="4">The sequence shown here is derived from an EMBL/GenBank/DDBJ whole genome shotgun (WGS) entry which is preliminary data.</text>
</comment>
<keyword evidence="2" id="KW-0255">Endonuclease</keyword>
<evidence type="ECO:0000259" key="3">
    <source>
        <dbReference type="SMART" id="SM00891"/>
    </source>
</evidence>
<dbReference type="Gene3D" id="3.40.50.10130">
    <property type="match status" value="1"/>
</dbReference>
<dbReference type="GO" id="GO:0008821">
    <property type="term" value="F:crossover junction DNA endonuclease activity"/>
    <property type="evidence" value="ECO:0007669"/>
    <property type="project" value="UniProtKB-UniRule"/>
</dbReference>
<evidence type="ECO:0000256" key="1">
    <source>
        <dbReference type="ARBA" id="ARBA00022801"/>
    </source>
</evidence>
<keyword evidence="2" id="KW-0227">DNA damage</keyword>
<keyword evidence="2" id="KW-0234">DNA repair</keyword>
<dbReference type="GO" id="GO:0048257">
    <property type="term" value="F:3'-flap endonuclease activity"/>
    <property type="evidence" value="ECO:0007669"/>
    <property type="project" value="TreeGrafter"/>
</dbReference>
<comment type="cofactor">
    <cofactor evidence="2">
        <name>Mg(2+)</name>
        <dbReference type="ChEBI" id="CHEBI:18420"/>
    </cofactor>
</comment>
<dbReference type="Proteomes" id="UP001331761">
    <property type="component" value="Unassembled WGS sequence"/>
</dbReference>
<comment type="function">
    <text evidence="2">Interacts with EME1 to form a DNA structure-specific endonuclease with substrate preference for branched DNA structures with a 5'-end at the branch nick. Typical substrates include 3'-flap structures, D-loops, replication forks and nicked Holliday junctions. May be required in mitosis for the processing of stalled or collapsed replication fork intermediates. May be required in meiosis for the repair of meiosis-specific double strand breaks subsequent to single-end invasion (SEI).</text>
</comment>